<dbReference type="RefSeq" id="WP_132323513.1">
    <property type="nucleotide sequence ID" value="NZ_SMKR01000108.1"/>
</dbReference>
<organism evidence="2 3">
    <name type="scientific">Kribbella turkmenica</name>
    <dbReference type="NCBI Taxonomy" id="2530375"/>
    <lineage>
        <taxon>Bacteria</taxon>
        <taxon>Bacillati</taxon>
        <taxon>Actinomycetota</taxon>
        <taxon>Actinomycetes</taxon>
        <taxon>Propionibacteriales</taxon>
        <taxon>Kribbellaceae</taxon>
        <taxon>Kribbella</taxon>
    </lineage>
</organism>
<dbReference type="AlphaFoldDB" id="A0A4V2YEN1"/>
<name>A0A4V2YEN1_9ACTN</name>
<sequence>MRQKLVSVLMATTVLFGGSVVAGQASAATAPCRQNVYGPGGTGTCVKAIQSIANVLSISNAARREAGPIAIDSVYGDQTKNAIIKIQRAARAADHPNTKVDGWVGPQTWTVLCHYGAFWGSDTRARDAYHWAKSYAC</sequence>
<evidence type="ECO:0000313" key="3">
    <source>
        <dbReference type="Proteomes" id="UP000295172"/>
    </source>
</evidence>
<dbReference type="Proteomes" id="UP000295172">
    <property type="component" value="Unassembled WGS sequence"/>
</dbReference>
<dbReference type="EMBL" id="SMKR01000108">
    <property type="protein sequence ID" value="TDD19976.1"/>
    <property type="molecule type" value="Genomic_DNA"/>
</dbReference>
<accession>A0A4V2YEN1</accession>
<dbReference type="InterPro" id="IPR036366">
    <property type="entry name" value="PGBDSf"/>
</dbReference>
<comment type="caution">
    <text evidence="2">The sequence shown here is derived from an EMBL/GenBank/DDBJ whole genome shotgun (WGS) entry which is preliminary data.</text>
</comment>
<feature type="chain" id="PRO_5020735269" evidence="1">
    <location>
        <begin position="28"/>
        <end position="137"/>
    </location>
</feature>
<keyword evidence="3" id="KW-1185">Reference proteome</keyword>
<gene>
    <name evidence="2" type="ORF">E1218_23100</name>
</gene>
<keyword evidence="1" id="KW-0732">Signal</keyword>
<dbReference type="InterPro" id="IPR036365">
    <property type="entry name" value="PGBD-like_sf"/>
</dbReference>
<dbReference type="SUPFAM" id="SSF47090">
    <property type="entry name" value="PGBD-like"/>
    <property type="match status" value="1"/>
</dbReference>
<evidence type="ECO:0000256" key="1">
    <source>
        <dbReference type="SAM" id="SignalP"/>
    </source>
</evidence>
<protein>
    <submittedName>
        <fullName evidence="2">Peptidoglycan-binding protein</fullName>
    </submittedName>
</protein>
<proteinExistence type="predicted"/>
<feature type="signal peptide" evidence="1">
    <location>
        <begin position="1"/>
        <end position="27"/>
    </location>
</feature>
<dbReference type="OrthoDB" id="3719185at2"/>
<evidence type="ECO:0000313" key="2">
    <source>
        <dbReference type="EMBL" id="TDD19976.1"/>
    </source>
</evidence>
<reference evidence="2 3" key="1">
    <citation type="submission" date="2019-02" db="EMBL/GenBank/DDBJ databases">
        <title>Draft genome sequences of novel Actinobacteria.</title>
        <authorList>
            <person name="Sahin N."/>
            <person name="Ay H."/>
            <person name="Saygin H."/>
        </authorList>
    </citation>
    <scope>NUCLEOTIDE SEQUENCE [LARGE SCALE GENOMIC DNA]</scope>
    <source>
        <strain evidence="2 3">16K104</strain>
    </source>
</reference>
<dbReference type="Gene3D" id="1.10.101.10">
    <property type="entry name" value="PGBD-like superfamily/PGBD"/>
    <property type="match status" value="1"/>
</dbReference>